<accession>A0A914IH44</accession>
<feature type="compositionally biased region" description="Basic and acidic residues" evidence="1">
    <location>
        <begin position="14"/>
        <end position="28"/>
    </location>
</feature>
<proteinExistence type="predicted"/>
<evidence type="ECO:0000313" key="2">
    <source>
        <dbReference type="Proteomes" id="UP000887572"/>
    </source>
</evidence>
<protein>
    <submittedName>
        <fullName evidence="3">Uncharacterized protein</fullName>
    </submittedName>
</protein>
<sequence length="74" mass="8399">MLNNLAPGCFGKSANEKEAKPVEEARAEEADEAEAFCNEQTEDECNDRSVEKMFFTYYCEMDEGVCSARRVMDD</sequence>
<name>A0A914IH44_GLORO</name>
<evidence type="ECO:0000256" key="1">
    <source>
        <dbReference type="SAM" id="MobiDB-lite"/>
    </source>
</evidence>
<organism evidence="2 3">
    <name type="scientific">Globodera rostochiensis</name>
    <name type="common">Golden nematode worm</name>
    <name type="synonym">Heterodera rostochiensis</name>
    <dbReference type="NCBI Taxonomy" id="31243"/>
    <lineage>
        <taxon>Eukaryota</taxon>
        <taxon>Metazoa</taxon>
        <taxon>Ecdysozoa</taxon>
        <taxon>Nematoda</taxon>
        <taxon>Chromadorea</taxon>
        <taxon>Rhabditida</taxon>
        <taxon>Tylenchina</taxon>
        <taxon>Tylenchomorpha</taxon>
        <taxon>Tylenchoidea</taxon>
        <taxon>Heteroderidae</taxon>
        <taxon>Heteroderinae</taxon>
        <taxon>Globodera</taxon>
    </lineage>
</organism>
<evidence type="ECO:0000313" key="3">
    <source>
        <dbReference type="WBParaSite" id="Gr19_v10_g9859.t1"/>
    </source>
</evidence>
<feature type="region of interest" description="Disordered" evidence="1">
    <location>
        <begin position="1"/>
        <end position="35"/>
    </location>
</feature>
<dbReference type="WBParaSite" id="Gr19_v10_g9859.t1">
    <property type="protein sequence ID" value="Gr19_v10_g9859.t1"/>
    <property type="gene ID" value="Gr19_v10_g9859"/>
</dbReference>
<dbReference type="AlphaFoldDB" id="A0A914IH44"/>
<dbReference type="Proteomes" id="UP000887572">
    <property type="component" value="Unplaced"/>
</dbReference>
<keyword evidence="2" id="KW-1185">Reference proteome</keyword>
<reference evidence="3" key="1">
    <citation type="submission" date="2022-11" db="UniProtKB">
        <authorList>
            <consortium name="WormBaseParasite"/>
        </authorList>
    </citation>
    <scope>IDENTIFICATION</scope>
</reference>